<name>A0A069D6R9_9BACE</name>
<evidence type="ECO:0000313" key="1">
    <source>
        <dbReference type="EMBL" id="GAK38035.1"/>
    </source>
</evidence>
<dbReference type="eggNOG" id="COG2755">
    <property type="taxonomic scope" value="Bacteria"/>
</dbReference>
<organism evidence="1 2">
    <name type="scientific">Bacteroides graminisolvens DSM 19988 = JCM 15093</name>
    <dbReference type="NCBI Taxonomy" id="1121097"/>
    <lineage>
        <taxon>Bacteria</taxon>
        <taxon>Pseudomonadati</taxon>
        <taxon>Bacteroidota</taxon>
        <taxon>Bacteroidia</taxon>
        <taxon>Bacteroidales</taxon>
        <taxon>Bacteroidaceae</taxon>
        <taxon>Bacteroides</taxon>
    </lineage>
</organism>
<dbReference type="SUPFAM" id="SSF52266">
    <property type="entry name" value="SGNH hydrolase"/>
    <property type="match status" value="1"/>
</dbReference>
<dbReference type="EMBL" id="BAJS01000036">
    <property type="protein sequence ID" value="GAK38035.1"/>
    <property type="molecule type" value="Genomic_DNA"/>
</dbReference>
<dbReference type="RefSeq" id="WP_024997568.1">
    <property type="nucleotide sequence ID" value="NZ_ATZI01000013.1"/>
</dbReference>
<sequence>MNHLKDTFWLTIIVLSALLLLHYLPSTIICGHTLRKVDMLSDIRSSKTDLSVPDTLPLVAPKSKILVDTCKSGITCVEDFTDSIGQGMALFYNALSKLDAGEKRIVRIAVFGDSFIEGDIFTADLREMLQRKFGGCGVGFIPITSMTSGYRPTVKHSFGGWNSHAATDTTYFNKKKQGISGHYFIADSAAFVELRGQAQYASLLDSCTCAYLLFANKAPVKVGVRLNREIEKLVDVPSSSSNGSLRQITLKGHIGSVRWNIYKADSTVFYGAALEGAKGIVLDNFSLRGSSGVSLRYIPEQTLKAFRSKRPYDLIILQYGLNVATEKGRNYDYYRIGMNKSIAHIKKCFPEAAILMLGVGDRSYKTEEGELKTMPGVKNLIQYQKVIASESSVAFWNMFQAMGGEGAMVKMVHAKPSLANYDYTHINFRGGKYLAGLLYESLMYGYEQHKRREDYAK</sequence>
<dbReference type="Gene3D" id="3.40.50.1110">
    <property type="entry name" value="SGNH hydrolase"/>
    <property type="match status" value="1"/>
</dbReference>
<dbReference type="OrthoDB" id="9810515at2"/>
<proteinExistence type="predicted"/>
<dbReference type="CDD" id="cd01825">
    <property type="entry name" value="SGNH_hydrolase_peri1"/>
    <property type="match status" value="1"/>
</dbReference>
<dbReference type="InterPro" id="IPR036514">
    <property type="entry name" value="SGNH_hydro_sf"/>
</dbReference>
<gene>
    <name evidence="1" type="ORF">JCM15093_3330</name>
</gene>
<dbReference type="GO" id="GO:0016788">
    <property type="term" value="F:hydrolase activity, acting on ester bonds"/>
    <property type="evidence" value="ECO:0007669"/>
    <property type="project" value="UniProtKB-ARBA"/>
</dbReference>
<dbReference type="Proteomes" id="UP000027601">
    <property type="component" value="Unassembled WGS sequence"/>
</dbReference>
<keyword evidence="2" id="KW-1185">Reference proteome</keyword>
<dbReference type="STRING" id="1121097.GCA_000428125_02620"/>
<reference evidence="1 2" key="1">
    <citation type="journal article" date="2015" name="Microbes Environ.">
        <title>Distribution and evolution of nitrogen fixation genes in the phylum bacteroidetes.</title>
        <authorList>
            <person name="Inoue J."/>
            <person name="Oshima K."/>
            <person name="Suda W."/>
            <person name="Sakamoto M."/>
            <person name="Iino T."/>
            <person name="Noda S."/>
            <person name="Hongoh Y."/>
            <person name="Hattori M."/>
            <person name="Ohkuma M."/>
        </authorList>
    </citation>
    <scope>NUCLEOTIDE SEQUENCE [LARGE SCALE GENOMIC DNA]</scope>
    <source>
        <strain evidence="1 2">JCM 15093</strain>
    </source>
</reference>
<accession>A0A069D6R9</accession>
<dbReference type="Gene3D" id="2.60.120.1360">
    <property type="match status" value="1"/>
</dbReference>
<comment type="caution">
    <text evidence="1">The sequence shown here is derived from an EMBL/GenBank/DDBJ whole genome shotgun (WGS) entry which is preliminary data.</text>
</comment>
<dbReference type="AlphaFoldDB" id="A0A069D6R9"/>
<evidence type="ECO:0000313" key="2">
    <source>
        <dbReference type="Proteomes" id="UP000027601"/>
    </source>
</evidence>
<protein>
    <submittedName>
        <fullName evidence="1">Putative periplasmic protein</fullName>
    </submittedName>
</protein>